<accession>A0AAE0I361</accession>
<dbReference type="SUPFAM" id="SSF56112">
    <property type="entry name" value="Protein kinase-like (PK-like)"/>
    <property type="match status" value="1"/>
</dbReference>
<keyword evidence="4" id="KW-0418">Kinase</keyword>
<reference evidence="4" key="2">
    <citation type="submission" date="2023-06" db="EMBL/GenBank/DDBJ databases">
        <authorList>
            <consortium name="Lawrence Berkeley National Laboratory"/>
            <person name="Haridas S."/>
            <person name="Hensen N."/>
            <person name="Bonometti L."/>
            <person name="Westerberg I."/>
            <person name="Brannstrom I.O."/>
            <person name="Guillou S."/>
            <person name="Cros-Aarteil S."/>
            <person name="Calhoun S."/>
            <person name="Kuo A."/>
            <person name="Mondo S."/>
            <person name="Pangilinan J."/>
            <person name="Riley R."/>
            <person name="Labutti K."/>
            <person name="Andreopoulos B."/>
            <person name="Lipzen A."/>
            <person name="Chen C."/>
            <person name="Yanf M."/>
            <person name="Daum C."/>
            <person name="Ng V."/>
            <person name="Clum A."/>
            <person name="Steindorff A."/>
            <person name="Ohm R."/>
            <person name="Martin F."/>
            <person name="Silar P."/>
            <person name="Natvig D."/>
            <person name="Lalanne C."/>
            <person name="Gautier V."/>
            <person name="Ament-Velasquez S.L."/>
            <person name="Kruys A."/>
            <person name="Hutchinson M.I."/>
            <person name="Powell A.J."/>
            <person name="Barry K."/>
            <person name="Miller A.N."/>
            <person name="Grigoriev I.V."/>
            <person name="Debuchy R."/>
            <person name="Gladieux P."/>
            <person name="Thoren M.H."/>
            <person name="Johannesson H."/>
        </authorList>
    </citation>
    <scope>NUCLEOTIDE SEQUENCE</scope>
    <source>
        <strain evidence="4">SMH4131-1</strain>
    </source>
</reference>
<keyword evidence="1" id="KW-0547">Nucleotide-binding</keyword>
<keyword evidence="5" id="KW-1185">Reference proteome</keyword>
<dbReference type="GO" id="GO:0005886">
    <property type="term" value="C:plasma membrane"/>
    <property type="evidence" value="ECO:0007669"/>
    <property type="project" value="TreeGrafter"/>
</dbReference>
<evidence type="ECO:0000256" key="2">
    <source>
        <dbReference type="ARBA" id="ARBA00022840"/>
    </source>
</evidence>
<dbReference type="AlphaFoldDB" id="A0AAE0I361"/>
<comment type="caution">
    <text evidence="4">The sequence shown here is derived from an EMBL/GenBank/DDBJ whole genome shotgun (WGS) entry which is preliminary data.</text>
</comment>
<protein>
    <submittedName>
        <fullName evidence="4">Serine/threonine kinase</fullName>
    </submittedName>
</protein>
<dbReference type="PROSITE" id="PS50011">
    <property type="entry name" value="PROTEIN_KINASE_DOM"/>
    <property type="match status" value="1"/>
</dbReference>
<sequence>MELIECAEAFLPDPTGELAFHHTTFILHDKTTNRHFWTWLRGPDKVIEFWGLPSVDPKVWEDLELIEIPRCKFQPLFDPTFAKAPDPLPSNSYIKRPSLLGVYNVENVVKGLDETTTDEADLVLQELRVCEILMKHPHPNIAQYLGAVVEKDRVAGLCFVKYGKTLHQLVHSGLPFDRHAIFVGIEKGIKHLHDLGLVHNDINSSNIMVDDKGNAVIIDFDSCRPEGETMGIKNGSPGWSLEDMTHAKRENDEYGLERMRKFLEGWLHE</sequence>
<dbReference type="InterPro" id="IPR000719">
    <property type="entry name" value="Prot_kinase_dom"/>
</dbReference>
<dbReference type="PANTHER" id="PTHR27001:SF931">
    <property type="entry name" value="OS11G0664100 PROTEIN"/>
    <property type="match status" value="1"/>
</dbReference>
<dbReference type="EMBL" id="JAUEPO010000007">
    <property type="protein sequence ID" value="KAK3317591.1"/>
    <property type="molecule type" value="Genomic_DNA"/>
</dbReference>
<evidence type="ECO:0000259" key="3">
    <source>
        <dbReference type="PROSITE" id="PS50011"/>
    </source>
</evidence>
<gene>
    <name evidence="4" type="ORF">B0T19DRAFT_446549</name>
</gene>
<dbReference type="Pfam" id="PF00069">
    <property type="entry name" value="Pkinase"/>
    <property type="match status" value="1"/>
</dbReference>
<organism evidence="4 5">
    <name type="scientific">Cercophora scortea</name>
    <dbReference type="NCBI Taxonomy" id="314031"/>
    <lineage>
        <taxon>Eukaryota</taxon>
        <taxon>Fungi</taxon>
        <taxon>Dikarya</taxon>
        <taxon>Ascomycota</taxon>
        <taxon>Pezizomycotina</taxon>
        <taxon>Sordariomycetes</taxon>
        <taxon>Sordariomycetidae</taxon>
        <taxon>Sordariales</taxon>
        <taxon>Lasiosphaeriaceae</taxon>
        <taxon>Cercophora</taxon>
    </lineage>
</organism>
<dbReference type="GO" id="GO:0004672">
    <property type="term" value="F:protein kinase activity"/>
    <property type="evidence" value="ECO:0007669"/>
    <property type="project" value="InterPro"/>
</dbReference>
<evidence type="ECO:0000313" key="4">
    <source>
        <dbReference type="EMBL" id="KAK3317591.1"/>
    </source>
</evidence>
<evidence type="ECO:0000256" key="1">
    <source>
        <dbReference type="ARBA" id="ARBA00022741"/>
    </source>
</evidence>
<dbReference type="InterPro" id="IPR011009">
    <property type="entry name" value="Kinase-like_dom_sf"/>
</dbReference>
<reference evidence="4" key="1">
    <citation type="journal article" date="2023" name="Mol. Phylogenet. Evol.">
        <title>Genome-scale phylogeny and comparative genomics of the fungal order Sordariales.</title>
        <authorList>
            <person name="Hensen N."/>
            <person name="Bonometti L."/>
            <person name="Westerberg I."/>
            <person name="Brannstrom I.O."/>
            <person name="Guillou S."/>
            <person name="Cros-Aarteil S."/>
            <person name="Calhoun S."/>
            <person name="Haridas S."/>
            <person name="Kuo A."/>
            <person name="Mondo S."/>
            <person name="Pangilinan J."/>
            <person name="Riley R."/>
            <person name="LaButti K."/>
            <person name="Andreopoulos B."/>
            <person name="Lipzen A."/>
            <person name="Chen C."/>
            <person name="Yan M."/>
            <person name="Daum C."/>
            <person name="Ng V."/>
            <person name="Clum A."/>
            <person name="Steindorff A."/>
            <person name="Ohm R.A."/>
            <person name="Martin F."/>
            <person name="Silar P."/>
            <person name="Natvig D.O."/>
            <person name="Lalanne C."/>
            <person name="Gautier V."/>
            <person name="Ament-Velasquez S.L."/>
            <person name="Kruys A."/>
            <person name="Hutchinson M.I."/>
            <person name="Powell A.J."/>
            <person name="Barry K."/>
            <person name="Miller A.N."/>
            <person name="Grigoriev I.V."/>
            <person name="Debuchy R."/>
            <person name="Gladieux P."/>
            <person name="Hiltunen Thoren M."/>
            <person name="Johannesson H."/>
        </authorList>
    </citation>
    <scope>NUCLEOTIDE SEQUENCE</scope>
    <source>
        <strain evidence="4">SMH4131-1</strain>
    </source>
</reference>
<dbReference type="PANTHER" id="PTHR27001">
    <property type="entry name" value="OS01G0253100 PROTEIN"/>
    <property type="match status" value="1"/>
</dbReference>
<dbReference type="Proteomes" id="UP001286456">
    <property type="component" value="Unassembled WGS sequence"/>
</dbReference>
<dbReference type="GO" id="GO:0005524">
    <property type="term" value="F:ATP binding"/>
    <property type="evidence" value="ECO:0007669"/>
    <property type="project" value="UniProtKB-KW"/>
</dbReference>
<keyword evidence="2" id="KW-0067">ATP-binding</keyword>
<name>A0AAE0I361_9PEZI</name>
<evidence type="ECO:0000313" key="5">
    <source>
        <dbReference type="Proteomes" id="UP001286456"/>
    </source>
</evidence>
<proteinExistence type="predicted"/>
<keyword evidence="4" id="KW-0808">Transferase</keyword>
<dbReference type="Gene3D" id="1.10.510.10">
    <property type="entry name" value="Transferase(Phosphotransferase) domain 1"/>
    <property type="match status" value="1"/>
</dbReference>
<feature type="domain" description="Protein kinase" evidence="3">
    <location>
        <begin position="88"/>
        <end position="269"/>
    </location>
</feature>